<sequence length="367" mass="40341">MAKTATIASSLCFHLFMLAILCLHSTEATLPVPAIFIFGDSTFDVGTNNFLKDSQATANFPYNGIDFPYSVPTGRFSNGYNSADQIVRLFGYKRSPSPFLLLLNHGSSFKKRILRGVNFASGGSGILDSTGSQPDVKMVIPLTEQIQQFSTVRDNITALLGPHNTATMLSQSLFLISVGSNDLFQYQRSINMPVQEFLDTLQQTYQNHLQKLYDLDARKFGIVSIPPIGCCPFQRFIGKTGECVKESNDLAQSFYNGTETMLIKMSSQAVGMKYSLGNAYAMTLDIIDNPLVFGLKEVKQACCGNGSFNGGVPCNASANLCSDRQEYLFWDRFHPSEAASRLAALTLFGGEVRYVTPMNFSQLVQAN</sequence>
<accession>A0A2C9WNM8</accession>
<evidence type="ECO:0008006" key="7">
    <source>
        <dbReference type="Google" id="ProtNLM"/>
    </source>
</evidence>
<dbReference type="CDD" id="cd01837">
    <property type="entry name" value="SGNH_plant_lipase_like"/>
    <property type="match status" value="1"/>
</dbReference>
<reference evidence="6" key="1">
    <citation type="journal article" date="2016" name="Nat. Biotechnol.">
        <title>Sequencing wild and cultivated cassava and related species reveals extensive interspecific hybridization and genetic diversity.</title>
        <authorList>
            <person name="Bredeson J.V."/>
            <person name="Lyons J.B."/>
            <person name="Prochnik S.E."/>
            <person name="Wu G.A."/>
            <person name="Ha C.M."/>
            <person name="Edsinger-Gonzales E."/>
            <person name="Grimwood J."/>
            <person name="Schmutz J."/>
            <person name="Rabbi I.Y."/>
            <person name="Egesi C."/>
            <person name="Nauluvula P."/>
            <person name="Lebot V."/>
            <person name="Ndunguru J."/>
            <person name="Mkamilo G."/>
            <person name="Bart R.S."/>
            <person name="Setter T.L."/>
            <person name="Gleadow R.M."/>
            <person name="Kulakow P."/>
            <person name="Ferguson M.E."/>
            <person name="Rounsley S."/>
            <person name="Rokhsar D.S."/>
        </authorList>
    </citation>
    <scope>NUCLEOTIDE SEQUENCE [LARGE SCALE GENOMIC DNA]</scope>
    <source>
        <strain evidence="6">cv. AM560-2</strain>
    </source>
</reference>
<gene>
    <name evidence="5" type="ORF">MANES_01G152800v8</name>
</gene>
<proteinExistence type="inferred from homology"/>
<evidence type="ECO:0000256" key="4">
    <source>
        <dbReference type="SAM" id="SignalP"/>
    </source>
</evidence>
<dbReference type="InterPro" id="IPR036514">
    <property type="entry name" value="SGNH_hydro_sf"/>
</dbReference>
<evidence type="ECO:0000256" key="1">
    <source>
        <dbReference type="ARBA" id="ARBA00008668"/>
    </source>
</evidence>
<comment type="similarity">
    <text evidence="1">Belongs to the 'GDSL' lipolytic enzyme family.</text>
</comment>
<dbReference type="Gramene" id="Manes.01G152800.3.v8.1">
    <property type="protein sequence ID" value="Manes.01G152800.3.v8.1.CDS"/>
    <property type="gene ID" value="Manes.01G152800.v8.1"/>
</dbReference>
<evidence type="ECO:0000256" key="3">
    <source>
        <dbReference type="ARBA" id="ARBA00022963"/>
    </source>
</evidence>
<dbReference type="GO" id="GO:0016042">
    <property type="term" value="P:lipid catabolic process"/>
    <property type="evidence" value="ECO:0007669"/>
    <property type="project" value="UniProtKB-KW"/>
</dbReference>
<keyword evidence="6" id="KW-1185">Reference proteome</keyword>
<name>A0A2C9WNM8_MANES</name>
<evidence type="ECO:0000256" key="2">
    <source>
        <dbReference type="ARBA" id="ARBA00022801"/>
    </source>
</evidence>
<dbReference type="GO" id="GO:0016788">
    <property type="term" value="F:hydrolase activity, acting on ester bonds"/>
    <property type="evidence" value="ECO:0007669"/>
    <property type="project" value="InterPro"/>
</dbReference>
<dbReference type="SUPFAM" id="SSF52266">
    <property type="entry name" value="SGNH hydrolase"/>
    <property type="match status" value="1"/>
</dbReference>
<protein>
    <recommendedName>
        <fullName evidence="7">GDSL esterase/lipase</fullName>
    </recommendedName>
</protein>
<dbReference type="AlphaFoldDB" id="A0A2C9WNM8"/>
<dbReference type="Pfam" id="PF00657">
    <property type="entry name" value="Lipase_GDSL"/>
    <property type="match status" value="1"/>
</dbReference>
<evidence type="ECO:0000313" key="6">
    <source>
        <dbReference type="Proteomes" id="UP000091857"/>
    </source>
</evidence>
<dbReference type="InterPro" id="IPR001087">
    <property type="entry name" value="GDSL"/>
</dbReference>
<organism evidence="5 6">
    <name type="scientific">Manihot esculenta</name>
    <name type="common">Cassava</name>
    <name type="synonym">Jatropha manihot</name>
    <dbReference type="NCBI Taxonomy" id="3983"/>
    <lineage>
        <taxon>Eukaryota</taxon>
        <taxon>Viridiplantae</taxon>
        <taxon>Streptophyta</taxon>
        <taxon>Embryophyta</taxon>
        <taxon>Tracheophyta</taxon>
        <taxon>Spermatophyta</taxon>
        <taxon>Magnoliopsida</taxon>
        <taxon>eudicotyledons</taxon>
        <taxon>Gunneridae</taxon>
        <taxon>Pentapetalae</taxon>
        <taxon>rosids</taxon>
        <taxon>fabids</taxon>
        <taxon>Malpighiales</taxon>
        <taxon>Euphorbiaceae</taxon>
        <taxon>Crotonoideae</taxon>
        <taxon>Manihoteae</taxon>
        <taxon>Manihot</taxon>
    </lineage>
</organism>
<feature type="chain" id="PRO_5012564738" description="GDSL esterase/lipase" evidence="4">
    <location>
        <begin position="29"/>
        <end position="367"/>
    </location>
</feature>
<dbReference type="PANTHER" id="PTHR45648">
    <property type="entry name" value="GDSL LIPASE/ACYLHYDROLASE FAMILY PROTEIN (AFU_ORTHOLOGUE AFUA_4G14700)"/>
    <property type="match status" value="1"/>
</dbReference>
<dbReference type="InterPro" id="IPR051058">
    <property type="entry name" value="GDSL_Est/Lipase"/>
</dbReference>
<dbReference type="OrthoDB" id="1600564at2759"/>
<dbReference type="InterPro" id="IPR035669">
    <property type="entry name" value="SGNH_plant_lipase-like"/>
</dbReference>
<feature type="signal peptide" evidence="4">
    <location>
        <begin position="1"/>
        <end position="28"/>
    </location>
</feature>
<dbReference type="Proteomes" id="UP000091857">
    <property type="component" value="Chromosome 1"/>
</dbReference>
<keyword evidence="4" id="KW-0732">Signal</keyword>
<comment type="caution">
    <text evidence="5">The sequence shown here is derived from an EMBL/GenBank/DDBJ whole genome shotgun (WGS) entry which is preliminary data.</text>
</comment>
<dbReference type="Gene3D" id="3.40.50.1110">
    <property type="entry name" value="SGNH hydrolase"/>
    <property type="match status" value="1"/>
</dbReference>
<dbReference type="PANTHER" id="PTHR45648:SF180">
    <property type="entry name" value="OS04G0561800 PROTEIN"/>
    <property type="match status" value="1"/>
</dbReference>
<dbReference type="EMBL" id="CM004387">
    <property type="protein sequence ID" value="OAY60956.1"/>
    <property type="molecule type" value="Genomic_DNA"/>
</dbReference>
<keyword evidence="3" id="KW-0442">Lipid degradation</keyword>
<keyword evidence="2" id="KW-0378">Hydrolase</keyword>
<keyword evidence="3" id="KW-0443">Lipid metabolism</keyword>
<evidence type="ECO:0000313" key="5">
    <source>
        <dbReference type="EMBL" id="OAY60956.1"/>
    </source>
</evidence>